<accession>A0ABW9YLK2</accession>
<keyword evidence="5" id="KW-1185">Reference proteome</keyword>
<dbReference type="InterPro" id="IPR051257">
    <property type="entry name" value="Diverse_CBS-Domain"/>
</dbReference>
<dbReference type="RefSeq" id="WP_160653140.1">
    <property type="nucleotide sequence ID" value="NZ_RSEJ01000016.1"/>
</dbReference>
<dbReference type="Pfam" id="PF00571">
    <property type="entry name" value="CBS"/>
    <property type="match status" value="1"/>
</dbReference>
<keyword evidence="1 2" id="KW-0129">CBS domain</keyword>
<dbReference type="PROSITE" id="PS51371">
    <property type="entry name" value="CBS"/>
    <property type="match status" value="1"/>
</dbReference>
<name>A0ABW9YLK2_9GAMM</name>
<dbReference type="InterPro" id="IPR000644">
    <property type="entry name" value="CBS_dom"/>
</dbReference>
<dbReference type="SMART" id="SM00116">
    <property type="entry name" value="CBS"/>
    <property type="match status" value="2"/>
</dbReference>
<dbReference type="CDD" id="cd04630">
    <property type="entry name" value="CBS_pair_bac"/>
    <property type="match status" value="1"/>
</dbReference>
<evidence type="ECO:0000259" key="3">
    <source>
        <dbReference type="PROSITE" id="PS51371"/>
    </source>
</evidence>
<proteinExistence type="predicted"/>
<feature type="domain" description="CBS" evidence="3">
    <location>
        <begin position="80"/>
        <end position="134"/>
    </location>
</feature>
<dbReference type="InterPro" id="IPR046342">
    <property type="entry name" value="CBS_dom_sf"/>
</dbReference>
<organism evidence="4 5">
    <name type="scientific">Photobacterium alginatilyticum</name>
    <dbReference type="NCBI Taxonomy" id="1775171"/>
    <lineage>
        <taxon>Bacteria</taxon>
        <taxon>Pseudomonadati</taxon>
        <taxon>Pseudomonadota</taxon>
        <taxon>Gammaproteobacteria</taxon>
        <taxon>Vibrionales</taxon>
        <taxon>Vibrionaceae</taxon>
        <taxon>Photobacterium</taxon>
    </lineage>
</organism>
<gene>
    <name evidence="4" type="ORF">EIZ48_15425</name>
</gene>
<evidence type="ECO:0000313" key="4">
    <source>
        <dbReference type="EMBL" id="NBI53944.1"/>
    </source>
</evidence>
<dbReference type="PANTHER" id="PTHR43080">
    <property type="entry name" value="CBS DOMAIN-CONTAINING PROTEIN CBSX3, MITOCHONDRIAL"/>
    <property type="match status" value="1"/>
</dbReference>
<dbReference type="Proteomes" id="UP000738517">
    <property type="component" value="Unassembled WGS sequence"/>
</dbReference>
<protein>
    <submittedName>
        <fullName evidence="4">CBS domain-containing protein</fullName>
    </submittedName>
</protein>
<sequence length="134" mass="15069">MSAEKVVKVRDVMMNTYAIVEGLITVAEAVHIAKQRQVKALIVNKRHDDDEYGIVLMNDIAKKVLAINRSPQRTNVYEIMTKPALSVSATMDVRYCARLFERFGISRAPVIENGQVLGMVSYNNIVLNGMLRDD</sequence>
<comment type="caution">
    <text evidence="4">The sequence shown here is derived from an EMBL/GenBank/DDBJ whole genome shotgun (WGS) entry which is preliminary data.</text>
</comment>
<dbReference type="Gene3D" id="3.10.580.10">
    <property type="entry name" value="CBS-domain"/>
    <property type="match status" value="1"/>
</dbReference>
<dbReference type="EMBL" id="RSEJ01000016">
    <property type="protein sequence ID" value="NBI53944.1"/>
    <property type="molecule type" value="Genomic_DNA"/>
</dbReference>
<evidence type="ECO:0000313" key="5">
    <source>
        <dbReference type="Proteomes" id="UP000738517"/>
    </source>
</evidence>
<dbReference type="PANTHER" id="PTHR43080:SF2">
    <property type="entry name" value="CBS DOMAIN-CONTAINING PROTEIN"/>
    <property type="match status" value="1"/>
</dbReference>
<evidence type="ECO:0000256" key="1">
    <source>
        <dbReference type="ARBA" id="ARBA00023122"/>
    </source>
</evidence>
<evidence type="ECO:0000256" key="2">
    <source>
        <dbReference type="PROSITE-ProRule" id="PRU00703"/>
    </source>
</evidence>
<dbReference type="SUPFAM" id="SSF54631">
    <property type="entry name" value="CBS-domain pair"/>
    <property type="match status" value="1"/>
</dbReference>
<reference evidence="4 5" key="1">
    <citation type="journal article" date="2017" name="Int. J. Syst. Evol. Microbiol.">
        <title>Photobacterium alginatilyticum sp. nov., a marine bacterium isolated from bottom seawater.</title>
        <authorList>
            <person name="Wang X."/>
            <person name="Wang Y."/>
            <person name="Yang X."/>
            <person name="Sun H."/>
            <person name="Li B."/>
            <person name="Zhang X.H."/>
        </authorList>
    </citation>
    <scope>NUCLEOTIDE SEQUENCE [LARGE SCALE GENOMIC DNA]</scope>
    <source>
        <strain evidence="4 5">P03D4</strain>
    </source>
</reference>